<dbReference type="RefSeq" id="WP_068865717.1">
    <property type="nucleotide sequence ID" value="NZ_LZYB01000008.1"/>
</dbReference>
<reference evidence="1 2" key="1">
    <citation type="submission" date="2016-06" db="EMBL/GenBank/DDBJ databases">
        <title>Genome sequence of Porphyrobacter dokdonensis DSW-74.</title>
        <authorList>
            <person name="Kim J.F."/>
            <person name="Song J.Y."/>
        </authorList>
    </citation>
    <scope>NUCLEOTIDE SEQUENCE [LARGE SCALE GENOMIC DNA]</scope>
    <source>
        <strain evidence="1 2">DSW-74</strain>
    </source>
</reference>
<dbReference type="Pfam" id="PF06073">
    <property type="entry name" value="DUF934"/>
    <property type="match status" value="1"/>
</dbReference>
<keyword evidence="2" id="KW-1185">Reference proteome</keyword>
<dbReference type="PATRIC" id="fig|1300349.4.peg.2702"/>
<comment type="caution">
    <text evidence="1">The sequence shown here is derived from an EMBL/GenBank/DDBJ whole genome shotgun (WGS) entry which is preliminary data.</text>
</comment>
<organism evidence="1 2">
    <name type="scientific">Erythrobacter dokdonensis DSW-74</name>
    <dbReference type="NCBI Taxonomy" id="1300349"/>
    <lineage>
        <taxon>Bacteria</taxon>
        <taxon>Pseudomonadati</taxon>
        <taxon>Pseudomonadota</taxon>
        <taxon>Alphaproteobacteria</taxon>
        <taxon>Sphingomonadales</taxon>
        <taxon>Erythrobacteraceae</taxon>
        <taxon>Erythrobacter/Porphyrobacter group</taxon>
        <taxon>Erythrobacter</taxon>
    </lineage>
</organism>
<protein>
    <recommendedName>
        <fullName evidence="3">Oxidoreductase probably involved in sulfite reduction</fullName>
    </recommendedName>
</protein>
<sequence>MAEDIGTSPDEVQFRFREDEIVDHGTVTVDACCDQTNATAVRIEPGDDARLLLPFLDRLALVEINFPAFNDGRGYSAARILREAGYTGELRAVGDVGVDQLSHMRRCGFDSFAPDKRLDEEDAARAFATWANVYQRAADARRTIADKRHEA</sequence>
<evidence type="ECO:0000313" key="2">
    <source>
        <dbReference type="Proteomes" id="UP000092484"/>
    </source>
</evidence>
<dbReference type="AlphaFoldDB" id="A0A1A7BFG6"/>
<gene>
    <name evidence="1" type="ORF">I603_2713</name>
</gene>
<evidence type="ECO:0008006" key="3">
    <source>
        <dbReference type="Google" id="ProtNLM"/>
    </source>
</evidence>
<name>A0A1A7BFG6_9SPHN</name>
<proteinExistence type="predicted"/>
<evidence type="ECO:0000313" key="1">
    <source>
        <dbReference type="EMBL" id="OBV10152.1"/>
    </source>
</evidence>
<dbReference type="EMBL" id="LZYB01000008">
    <property type="protein sequence ID" value="OBV10152.1"/>
    <property type="molecule type" value="Genomic_DNA"/>
</dbReference>
<dbReference type="Proteomes" id="UP000092484">
    <property type="component" value="Unassembled WGS sequence"/>
</dbReference>
<dbReference type="STRING" id="1300349.I603_2713"/>
<dbReference type="InterPro" id="IPR008318">
    <property type="entry name" value="UCP030820"/>
</dbReference>
<accession>A0A1A7BFG6</accession>